<dbReference type="PATRIC" id="fig|864069.3.peg.500"/>
<protein>
    <submittedName>
        <fullName evidence="1">Uncharacterized protein</fullName>
    </submittedName>
</protein>
<proteinExistence type="predicted"/>
<evidence type="ECO:0000313" key="1">
    <source>
        <dbReference type="EMBL" id="EIM30930.1"/>
    </source>
</evidence>
<dbReference type="Proteomes" id="UP000003947">
    <property type="component" value="Unassembled WGS sequence"/>
</dbReference>
<name>I4Z3Y8_9HYPH</name>
<reference evidence="1 2" key="1">
    <citation type="submission" date="2012-02" db="EMBL/GenBank/DDBJ databases">
        <title>Improved High-Quality Draft sequence of Microvirga sp. WSM3557.</title>
        <authorList>
            <consortium name="US DOE Joint Genome Institute"/>
            <person name="Lucas S."/>
            <person name="Han J."/>
            <person name="Lapidus A."/>
            <person name="Cheng J.-F."/>
            <person name="Goodwin L."/>
            <person name="Pitluck S."/>
            <person name="Peters L."/>
            <person name="Zhang X."/>
            <person name="Detter J.C."/>
            <person name="Han C."/>
            <person name="Tapia R."/>
            <person name="Land M."/>
            <person name="Hauser L."/>
            <person name="Kyrpides N."/>
            <person name="Ivanova N."/>
            <person name="Pagani I."/>
            <person name="Brau L."/>
            <person name="Yates R."/>
            <person name="O'Hara G."/>
            <person name="Rui T."/>
            <person name="Howieson J."/>
            <person name="Reeve W."/>
            <person name="Woyke T."/>
        </authorList>
    </citation>
    <scope>NUCLEOTIDE SEQUENCE [LARGE SCALE GENOMIC DNA]</scope>
    <source>
        <strain evidence="1 2">WSM3557</strain>
    </source>
</reference>
<accession>I4Z3Y8</accession>
<organism evidence="1 2">
    <name type="scientific">Microvirga lotononidis</name>
    <dbReference type="NCBI Taxonomy" id="864069"/>
    <lineage>
        <taxon>Bacteria</taxon>
        <taxon>Pseudomonadati</taxon>
        <taxon>Pseudomonadota</taxon>
        <taxon>Alphaproteobacteria</taxon>
        <taxon>Hyphomicrobiales</taxon>
        <taxon>Methylobacteriaceae</taxon>
        <taxon>Microvirga</taxon>
    </lineage>
</organism>
<keyword evidence="2" id="KW-1185">Reference proteome</keyword>
<dbReference type="EMBL" id="JH660635">
    <property type="protein sequence ID" value="EIM30930.1"/>
    <property type="molecule type" value="Genomic_DNA"/>
</dbReference>
<sequence>MRRQCRVQMDLFLPLTQPGDLSGADRQKAVALLQALLMEAATKPAKEPPANGKKGARNE</sequence>
<evidence type="ECO:0000313" key="2">
    <source>
        <dbReference type="Proteomes" id="UP000003947"/>
    </source>
</evidence>
<dbReference type="AlphaFoldDB" id="I4Z3Y8"/>
<dbReference type="HOGENOM" id="CLU_2955422_0_0_5"/>
<gene>
    <name evidence="1" type="ORF">MicloDRAFT_00004590</name>
</gene>